<evidence type="ECO:0000256" key="9">
    <source>
        <dbReference type="SAM" id="MobiDB-lite"/>
    </source>
</evidence>
<comment type="similarity">
    <text evidence="2">Belongs to the G-protein coupled receptor 1 family.</text>
</comment>
<dbReference type="InterPro" id="IPR017452">
    <property type="entry name" value="GPCR_Rhodpsn_7TM"/>
</dbReference>
<dbReference type="PRINTS" id="PR00237">
    <property type="entry name" value="GPCRRHODOPSN"/>
</dbReference>
<protein>
    <submittedName>
        <fullName evidence="13">G-protein coupled receptors family 1 profile domain-containing protein</fullName>
    </submittedName>
</protein>
<feature type="transmembrane region" description="Helical" evidence="10">
    <location>
        <begin position="79"/>
        <end position="103"/>
    </location>
</feature>
<feature type="region of interest" description="Disordered" evidence="9">
    <location>
        <begin position="397"/>
        <end position="420"/>
    </location>
</feature>
<keyword evidence="8" id="KW-0807">Transducer</keyword>
<feature type="domain" description="G-protein coupled receptors family 1 profile" evidence="11">
    <location>
        <begin position="58"/>
        <end position="335"/>
    </location>
</feature>
<feature type="transmembrane region" description="Helical" evidence="10">
    <location>
        <begin position="157"/>
        <end position="180"/>
    </location>
</feature>
<comment type="subcellular location">
    <subcellularLocation>
        <location evidence="1">Membrane</location>
        <topology evidence="1">Multi-pass membrane protein</topology>
    </subcellularLocation>
</comment>
<feature type="transmembrane region" description="Helical" evidence="10">
    <location>
        <begin position="228"/>
        <end position="248"/>
    </location>
</feature>
<feature type="transmembrane region" description="Helical" evidence="10">
    <location>
        <begin position="123"/>
        <end position="145"/>
    </location>
</feature>
<evidence type="ECO:0000313" key="13">
    <source>
        <dbReference type="WBParaSite" id="PgR028_g079_t02"/>
    </source>
</evidence>
<evidence type="ECO:0000256" key="4">
    <source>
        <dbReference type="ARBA" id="ARBA00022989"/>
    </source>
</evidence>
<dbReference type="AlphaFoldDB" id="A0A915B6E3"/>
<proteinExistence type="inferred from homology"/>
<dbReference type="GO" id="GO:0016020">
    <property type="term" value="C:membrane"/>
    <property type="evidence" value="ECO:0007669"/>
    <property type="project" value="UniProtKB-SubCell"/>
</dbReference>
<keyword evidence="4 10" id="KW-1133">Transmembrane helix</keyword>
<feature type="transmembrane region" description="Helical" evidence="10">
    <location>
        <begin position="318"/>
        <end position="338"/>
    </location>
</feature>
<reference evidence="13" key="1">
    <citation type="submission" date="2022-11" db="UniProtKB">
        <authorList>
            <consortium name="WormBaseParasite"/>
        </authorList>
    </citation>
    <scope>IDENTIFICATION</scope>
</reference>
<keyword evidence="5" id="KW-0297">G-protein coupled receptor</keyword>
<evidence type="ECO:0000256" key="3">
    <source>
        <dbReference type="ARBA" id="ARBA00022692"/>
    </source>
</evidence>
<dbReference type="GO" id="GO:0004983">
    <property type="term" value="F:neuropeptide Y receptor activity"/>
    <property type="evidence" value="ECO:0007669"/>
    <property type="project" value="InterPro"/>
</dbReference>
<name>A0A915B6E3_PARUN</name>
<feature type="transmembrane region" description="Helical" evidence="10">
    <location>
        <begin position="280"/>
        <end position="298"/>
    </location>
</feature>
<evidence type="ECO:0000256" key="5">
    <source>
        <dbReference type="ARBA" id="ARBA00023040"/>
    </source>
</evidence>
<dbReference type="Gene3D" id="1.20.1070.10">
    <property type="entry name" value="Rhodopsin 7-helix transmembrane proteins"/>
    <property type="match status" value="1"/>
</dbReference>
<keyword evidence="12" id="KW-1185">Reference proteome</keyword>
<dbReference type="InterPro" id="IPR000276">
    <property type="entry name" value="GPCR_Rhodpsn"/>
</dbReference>
<dbReference type="SMART" id="SM01381">
    <property type="entry name" value="7TM_GPCR_Srsx"/>
    <property type="match status" value="1"/>
</dbReference>
<dbReference type="Proteomes" id="UP000887569">
    <property type="component" value="Unplaced"/>
</dbReference>
<dbReference type="PROSITE" id="PS50262">
    <property type="entry name" value="G_PROTEIN_RECEP_F1_2"/>
    <property type="match status" value="1"/>
</dbReference>
<evidence type="ECO:0000256" key="6">
    <source>
        <dbReference type="ARBA" id="ARBA00023136"/>
    </source>
</evidence>
<dbReference type="InterPro" id="IPR000611">
    <property type="entry name" value="NPY_rcpt"/>
</dbReference>
<evidence type="ECO:0000313" key="12">
    <source>
        <dbReference type="Proteomes" id="UP000887569"/>
    </source>
</evidence>
<dbReference type="SUPFAM" id="SSF81321">
    <property type="entry name" value="Family A G protein-coupled receptor-like"/>
    <property type="match status" value="1"/>
</dbReference>
<dbReference type="PANTHER" id="PTHR24235:SF1">
    <property type="entry name" value="G-PROTEIN COUPLED RECEPTORS FAMILY 1 PROFILE DOMAIN-CONTAINING PROTEIN"/>
    <property type="match status" value="1"/>
</dbReference>
<organism evidence="12 13">
    <name type="scientific">Parascaris univalens</name>
    <name type="common">Nematode worm</name>
    <dbReference type="NCBI Taxonomy" id="6257"/>
    <lineage>
        <taxon>Eukaryota</taxon>
        <taxon>Metazoa</taxon>
        <taxon>Ecdysozoa</taxon>
        <taxon>Nematoda</taxon>
        <taxon>Chromadorea</taxon>
        <taxon>Rhabditida</taxon>
        <taxon>Spirurina</taxon>
        <taxon>Ascaridomorpha</taxon>
        <taxon>Ascaridoidea</taxon>
        <taxon>Ascarididae</taxon>
        <taxon>Parascaris</taxon>
    </lineage>
</organism>
<dbReference type="PANTHER" id="PTHR24235">
    <property type="entry name" value="NEUROPEPTIDE Y RECEPTOR"/>
    <property type="match status" value="1"/>
</dbReference>
<dbReference type="Pfam" id="PF00001">
    <property type="entry name" value="7tm_1"/>
    <property type="match status" value="1"/>
</dbReference>
<evidence type="ECO:0000256" key="7">
    <source>
        <dbReference type="ARBA" id="ARBA00023170"/>
    </source>
</evidence>
<evidence type="ECO:0000256" key="10">
    <source>
        <dbReference type="SAM" id="Phobius"/>
    </source>
</evidence>
<keyword evidence="7" id="KW-0675">Receptor</keyword>
<dbReference type="CDD" id="cd15203">
    <property type="entry name" value="7tmA_NPYR-like"/>
    <property type="match status" value="1"/>
</dbReference>
<accession>A0A915B6E3</accession>
<evidence type="ECO:0000256" key="2">
    <source>
        <dbReference type="ARBA" id="ARBA00010663"/>
    </source>
</evidence>
<evidence type="ECO:0000256" key="8">
    <source>
        <dbReference type="ARBA" id="ARBA00023224"/>
    </source>
</evidence>
<keyword evidence="3 10" id="KW-0812">Transmembrane</keyword>
<dbReference type="WBParaSite" id="PgR028_g079_t02">
    <property type="protein sequence ID" value="PgR028_g079_t02"/>
    <property type="gene ID" value="PgR028_g079"/>
</dbReference>
<evidence type="ECO:0000259" key="11">
    <source>
        <dbReference type="PROSITE" id="PS50262"/>
    </source>
</evidence>
<keyword evidence="6 10" id="KW-0472">Membrane</keyword>
<dbReference type="PRINTS" id="PR01012">
    <property type="entry name" value="NRPEPTIDEYR"/>
</dbReference>
<sequence length="420" mass="48135">MTSMMQLARNGSQSNWSEINCIWFDEIYYIQNNFYWRHRGAGYMLLLYGLVCTFGALANLLVLVAFLRTPHLRNLRNYFIANLAVSDLLMCIVTAPVTLYLTLNLFWPFGNFACQTLASVQAINMFVSCLTLVLIAMDRVLLTLCPVKWSVRWRLAATAPVICYCIVWLLSLFVAAPYFFAVSAEDVHMFEPWNQPHIGTMLAVCGRHRPQICLEKTWHRLPFSRRTYTLTVLAIQYLLPLAALAFGYSQIGSTIRRRVKASTTVDQQRRHIMMQRNRKALLLLLLLVLIYAVAWFPMNAYNVLNVLDVIEFSQYRYIFCHLVGMTSACMNPIMYGLLNDSFRSAFVSILRPFLRPCTKYTTVAAPPSHTYTFSLMGPQTLKPQIDELRKAMAAQNGTDERSALYSPPNIDESKNTDIQF</sequence>
<feature type="compositionally biased region" description="Basic and acidic residues" evidence="9">
    <location>
        <begin position="411"/>
        <end position="420"/>
    </location>
</feature>
<feature type="transmembrane region" description="Helical" evidence="10">
    <location>
        <begin position="45"/>
        <end position="67"/>
    </location>
</feature>
<evidence type="ECO:0000256" key="1">
    <source>
        <dbReference type="ARBA" id="ARBA00004141"/>
    </source>
</evidence>